<feature type="region of interest" description="Disordered" evidence="1">
    <location>
        <begin position="38"/>
        <end position="63"/>
    </location>
</feature>
<dbReference type="PANTHER" id="PTHR38787:SF3">
    <property type="entry name" value="REGULATORY P DOMAIN-CONTAINING PROTEIN"/>
    <property type="match status" value="1"/>
</dbReference>
<dbReference type="SUPFAM" id="SSF51004">
    <property type="entry name" value="C-terminal (heme d1) domain of cytochrome cd1-nitrite reductase"/>
    <property type="match status" value="1"/>
</dbReference>
<dbReference type="Gene3D" id="2.60.40.10">
    <property type="entry name" value="Immunoglobulins"/>
    <property type="match status" value="1"/>
</dbReference>
<feature type="compositionally biased region" description="Polar residues" evidence="1">
    <location>
        <begin position="47"/>
        <end position="63"/>
    </location>
</feature>
<comment type="caution">
    <text evidence="3">The sequence shown here is derived from an EMBL/GenBank/DDBJ whole genome shotgun (WGS) entry which is preliminary data.</text>
</comment>
<organism evidence="3 4">
    <name type="scientific">Fodinibius halophilus</name>
    <dbReference type="NCBI Taxonomy" id="1736908"/>
    <lineage>
        <taxon>Bacteria</taxon>
        <taxon>Pseudomonadati</taxon>
        <taxon>Balneolota</taxon>
        <taxon>Balneolia</taxon>
        <taxon>Balneolales</taxon>
        <taxon>Balneolaceae</taxon>
        <taxon>Fodinibius</taxon>
    </lineage>
</organism>
<dbReference type="InterPro" id="IPR013783">
    <property type="entry name" value="Ig-like_fold"/>
</dbReference>
<dbReference type="PROSITE" id="PS50853">
    <property type="entry name" value="FN3"/>
    <property type="match status" value="1"/>
</dbReference>
<dbReference type="PANTHER" id="PTHR38787">
    <property type="entry name" value="REGULATORY P DOMAIN-CONTAINING PROTEIN"/>
    <property type="match status" value="1"/>
</dbReference>
<keyword evidence="4" id="KW-1185">Reference proteome</keyword>
<reference evidence="3 4" key="1">
    <citation type="submission" date="2020-02" db="EMBL/GenBank/DDBJ databases">
        <title>Aliifodinibius halophilus 2W32, complete genome.</title>
        <authorList>
            <person name="Li Y."/>
            <person name="Wu S."/>
        </authorList>
    </citation>
    <scope>NUCLEOTIDE SEQUENCE [LARGE SCALE GENOMIC DNA]</scope>
    <source>
        <strain evidence="3 4">2W32</strain>
    </source>
</reference>
<dbReference type="InterPro" id="IPR027589">
    <property type="entry name" value="Choice_anch_B"/>
</dbReference>
<dbReference type="NCBIfam" id="TIGR04312">
    <property type="entry name" value="choice_anch_B"/>
    <property type="match status" value="1"/>
</dbReference>
<dbReference type="AlphaFoldDB" id="A0A6M1T6F9"/>
<dbReference type="EMBL" id="JAALLS010000023">
    <property type="protein sequence ID" value="NGP89669.1"/>
    <property type="molecule type" value="Genomic_DNA"/>
</dbReference>
<dbReference type="InterPro" id="IPR011048">
    <property type="entry name" value="Haem_d1_sf"/>
</dbReference>
<gene>
    <name evidence="3" type="ORF">G3569_15020</name>
</gene>
<proteinExistence type="predicted"/>
<protein>
    <submittedName>
        <fullName evidence="3">Choice-of-anchor B family protein</fullName>
    </submittedName>
</protein>
<dbReference type="RefSeq" id="WP_165270656.1">
    <property type="nucleotide sequence ID" value="NZ_JAALLS010000023.1"/>
</dbReference>
<dbReference type="SUPFAM" id="SSF49265">
    <property type="entry name" value="Fibronectin type III"/>
    <property type="match status" value="1"/>
</dbReference>
<dbReference type="CDD" id="cd00063">
    <property type="entry name" value="FN3"/>
    <property type="match status" value="1"/>
</dbReference>
<evidence type="ECO:0000259" key="2">
    <source>
        <dbReference type="PROSITE" id="PS50853"/>
    </source>
</evidence>
<feature type="domain" description="Fibronectin type-III" evidence="2">
    <location>
        <begin position="51"/>
        <end position="144"/>
    </location>
</feature>
<dbReference type="Proteomes" id="UP000479132">
    <property type="component" value="Unassembled WGS sequence"/>
</dbReference>
<dbReference type="GO" id="GO:0005576">
    <property type="term" value="C:extracellular region"/>
    <property type="evidence" value="ECO:0007669"/>
    <property type="project" value="TreeGrafter"/>
</dbReference>
<accession>A0A6M1T6F9</accession>
<sequence length="543" mass="60658">MISSSIIRLISQRALKTSCLLILGLMLCFVSSCKDNPVNNKEEEEPQSTNPPSIPTNLSPESGATVSTNITLTWDEVTDASQYEVQLATDSNFENIISNTSADNPSYQYEEYELYKQYYWKVRAKNSAGAGEWSATRTLSINNIIYDPRCVNGMAHKEYDCKNVDLVQFLTVDDLMGERVNDIWGWTDPMTDKEYALVGLSDGVTFVDMSKPDNARILGKLTESETQRVSAGTTNGHLKSLKHDDEGKSTWRDLKVYNNHLYVVSDAQPHGLQVFDLTKLRNVESPPVQFTEDYLYQGFSPAHNIAINKESGYAYAVGSDVDGGGLHILDLSQPLNPTFVGAHADSTVGRNLTGYVHDTQCVNYKGPDPDYQGEEICFNSSETHFVIANVSDKSATATISKATYDDSEYIHQGWLTEDHSYFLQDDELDEKSGKKTTTYVWDVRDLDNPKLINEHTAASNAIDHNLYIKNGYAYQANYTSGLRILDLSNIASGTLNEVAYFDTFPQHNETEFDGAWSSYPFFESGLIIVSDISNGLFILRPNI</sequence>
<dbReference type="InterPro" id="IPR013211">
    <property type="entry name" value="LVIVD"/>
</dbReference>
<name>A0A6M1T6F9_9BACT</name>
<evidence type="ECO:0000256" key="1">
    <source>
        <dbReference type="SAM" id="MobiDB-lite"/>
    </source>
</evidence>
<dbReference type="InterPro" id="IPR003961">
    <property type="entry name" value="FN3_dom"/>
</dbReference>
<evidence type="ECO:0000313" key="3">
    <source>
        <dbReference type="EMBL" id="NGP89669.1"/>
    </source>
</evidence>
<dbReference type="Pfam" id="PF08309">
    <property type="entry name" value="LVIVD"/>
    <property type="match status" value="2"/>
</dbReference>
<evidence type="ECO:0000313" key="4">
    <source>
        <dbReference type="Proteomes" id="UP000479132"/>
    </source>
</evidence>
<dbReference type="InterPro" id="IPR036116">
    <property type="entry name" value="FN3_sf"/>
</dbReference>